<evidence type="ECO:0000313" key="1">
    <source>
        <dbReference type="EMBL" id="USQ97235.1"/>
    </source>
</evidence>
<dbReference type="Pfam" id="PF06995">
    <property type="entry name" value="Phage_P2_GpU"/>
    <property type="match status" value="1"/>
</dbReference>
<proteinExistence type="predicted"/>
<name>A0ABY4ZX05_9CAUL</name>
<sequence>MLYALDGILFEVAPLNVEGFERTTGSELVEKAVLGAQPPLESVGPTGEDWSFRGKLYAALMPDGVAAFEVLRSASKDGKARHLQRGDGTNMGWWRIAQLRESGSFIDGQGVARLSEFDLSLKRSQAPAGAAYRGAQ</sequence>
<accession>A0ABY4ZX05</accession>
<keyword evidence="2" id="KW-1185">Reference proteome</keyword>
<evidence type="ECO:0000313" key="2">
    <source>
        <dbReference type="Proteomes" id="UP001057520"/>
    </source>
</evidence>
<gene>
    <name evidence="1" type="ORF">MZV50_06750</name>
</gene>
<dbReference type="InterPro" id="IPR009734">
    <property type="entry name" value="Myoviridae_GpU"/>
</dbReference>
<reference evidence="1 2" key="1">
    <citation type="submission" date="2022-04" db="EMBL/GenBank/DDBJ databases">
        <title>Genome sequence of soybean root-associated Caulobacter segnis RL271.</title>
        <authorList>
            <person name="Longley R."/>
            <person name="Bonito G."/>
            <person name="Trigodet F."/>
            <person name="Crosson S."/>
            <person name="Fiebig A."/>
        </authorList>
    </citation>
    <scope>NUCLEOTIDE SEQUENCE [LARGE SCALE GENOMIC DNA]</scope>
    <source>
        <strain evidence="1 2">RL271</strain>
    </source>
</reference>
<organism evidence="1 2">
    <name type="scientific">Caulobacter segnis</name>
    <dbReference type="NCBI Taxonomy" id="88688"/>
    <lineage>
        <taxon>Bacteria</taxon>
        <taxon>Pseudomonadati</taxon>
        <taxon>Pseudomonadota</taxon>
        <taxon>Alphaproteobacteria</taxon>
        <taxon>Caulobacterales</taxon>
        <taxon>Caulobacteraceae</taxon>
        <taxon>Caulobacter</taxon>
    </lineage>
</organism>
<protein>
    <submittedName>
        <fullName evidence="1">Phage tail protein</fullName>
    </submittedName>
</protein>
<dbReference type="Proteomes" id="UP001057520">
    <property type="component" value="Chromosome"/>
</dbReference>
<dbReference type="EMBL" id="CP096040">
    <property type="protein sequence ID" value="USQ97235.1"/>
    <property type="molecule type" value="Genomic_DNA"/>
</dbReference>